<organism evidence="2 3">
    <name type="scientific">Puccinia sorghi</name>
    <dbReference type="NCBI Taxonomy" id="27349"/>
    <lineage>
        <taxon>Eukaryota</taxon>
        <taxon>Fungi</taxon>
        <taxon>Dikarya</taxon>
        <taxon>Basidiomycota</taxon>
        <taxon>Pucciniomycotina</taxon>
        <taxon>Pucciniomycetes</taxon>
        <taxon>Pucciniales</taxon>
        <taxon>Pucciniaceae</taxon>
        <taxon>Puccinia</taxon>
    </lineage>
</organism>
<keyword evidence="3" id="KW-1185">Reference proteome</keyword>
<feature type="domain" description="Chromo" evidence="1">
    <location>
        <begin position="1"/>
        <end position="27"/>
    </location>
</feature>
<gene>
    <name evidence="2" type="ORF">VP01_1541g3</name>
</gene>
<dbReference type="Proteomes" id="UP000037035">
    <property type="component" value="Unassembled WGS sequence"/>
</dbReference>
<protein>
    <recommendedName>
        <fullName evidence="1">Chromo domain-containing protein</fullName>
    </recommendedName>
</protein>
<evidence type="ECO:0000313" key="2">
    <source>
        <dbReference type="EMBL" id="KNZ60521.1"/>
    </source>
</evidence>
<comment type="caution">
    <text evidence="2">The sequence shown here is derived from an EMBL/GenBank/DDBJ whole genome shotgun (WGS) entry which is preliminary data.</text>
</comment>
<name>A0A0L6VIB1_9BASI</name>
<dbReference type="OrthoDB" id="3268967at2759"/>
<feature type="non-terminal residue" evidence="2">
    <location>
        <position position="1"/>
    </location>
</feature>
<dbReference type="SUPFAM" id="SSF54160">
    <property type="entry name" value="Chromo domain-like"/>
    <property type="match status" value="1"/>
</dbReference>
<reference evidence="2 3" key="1">
    <citation type="submission" date="2015-08" db="EMBL/GenBank/DDBJ databases">
        <title>Next Generation Sequencing and Analysis of the Genome of Puccinia sorghi L Schw, the Causal Agent of Maize Common Rust.</title>
        <authorList>
            <person name="Rochi L."/>
            <person name="Burguener G."/>
            <person name="Darino M."/>
            <person name="Turjanski A."/>
            <person name="Kreff E."/>
            <person name="Dieguez M.J."/>
            <person name="Sacco F."/>
        </authorList>
    </citation>
    <scope>NUCLEOTIDE SEQUENCE [LARGE SCALE GENOMIC DNA]</scope>
    <source>
        <strain evidence="2 3">RO10H11247</strain>
    </source>
</reference>
<dbReference type="Pfam" id="PF00385">
    <property type="entry name" value="Chromo"/>
    <property type="match status" value="1"/>
</dbReference>
<dbReference type="Gene3D" id="2.40.50.40">
    <property type="match status" value="1"/>
</dbReference>
<accession>A0A0L6VIB1</accession>
<dbReference type="AlphaFoldDB" id="A0A0L6VIB1"/>
<evidence type="ECO:0000313" key="3">
    <source>
        <dbReference type="Proteomes" id="UP000037035"/>
    </source>
</evidence>
<dbReference type="EMBL" id="LAVV01006020">
    <property type="protein sequence ID" value="KNZ60521.1"/>
    <property type="molecule type" value="Genomic_DNA"/>
</dbReference>
<dbReference type="CDD" id="cd00024">
    <property type="entry name" value="CD_CSD"/>
    <property type="match status" value="1"/>
</dbReference>
<sequence length="41" mass="4678">KGFGPQENSWEPINNLRNCEALVKKFNTPRLILCTPHSILV</sequence>
<dbReference type="InterPro" id="IPR023780">
    <property type="entry name" value="Chromo_domain"/>
</dbReference>
<evidence type="ECO:0000259" key="1">
    <source>
        <dbReference type="Pfam" id="PF00385"/>
    </source>
</evidence>
<dbReference type="InterPro" id="IPR016197">
    <property type="entry name" value="Chromo-like_dom_sf"/>
</dbReference>
<dbReference type="VEuPathDB" id="FungiDB:VP01_1541g3"/>
<proteinExistence type="predicted"/>